<accession>A0A3D3QYF4</accession>
<proteinExistence type="predicted"/>
<dbReference type="InterPro" id="IPR015943">
    <property type="entry name" value="WD40/YVTN_repeat-like_dom_sf"/>
</dbReference>
<dbReference type="InterPro" id="IPR053143">
    <property type="entry name" value="Arylsulfate_ST"/>
</dbReference>
<gene>
    <name evidence="3" type="ORF">DIT97_00580</name>
</gene>
<feature type="domain" description="Pyrrolo-quinoline quinone repeat" evidence="2">
    <location>
        <begin position="20"/>
        <end position="160"/>
    </location>
</feature>
<dbReference type="PANTHER" id="PTHR35340">
    <property type="entry name" value="PQQ ENZYME REPEAT PROTEIN-RELATED"/>
    <property type="match status" value="1"/>
</dbReference>
<evidence type="ECO:0000313" key="3">
    <source>
        <dbReference type="EMBL" id="HCO21624.1"/>
    </source>
</evidence>
<dbReference type="AlphaFoldDB" id="A0A3D3QYF4"/>
<comment type="caution">
    <text evidence="3">The sequence shown here is derived from an EMBL/GenBank/DDBJ whole genome shotgun (WGS) entry which is preliminary data.</text>
</comment>
<keyword evidence="1" id="KW-0732">Signal</keyword>
<organism evidence="3 4">
    <name type="scientific">Gimesia maris</name>
    <dbReference type="NCBI Taxonomy" id="122"/>
    <lineage>
        <taxon>Bacteria</taxon>
        <taxon>Pseudomonadati</taxon>
        <taxon>Planctomycetota</taxon>
        <taxon>Planctomycetia</taxon>
        <taxon>Planctomycetales</taxon>
        <taxon>Planctomycetaceae</taxon>
        <taxon>Gimesia</taxon>
    </lineage>
</organism>
<dbReference type="EMBL" id="DQAY01000008">
    <property type="protein sequence ID" value="HCO21624.1"/>
    <property type="molecule type" value="Genomic_DNA"/>
</dbReference>
<dbReference type="Pfam" id="PF13360">
    <property type="entry name" value="PQQ_2"/>
    <property type="match status" value="1"/>
</dbReference>
<evidence type="ECO:0000259" key="2">
    <source>
        <dbReference type="Pfam" id="PF13360"/>
    </source>
</evidence>
<evidence type="ECO:0000256" key="1">
    <source>
        <dbReference type="SAM" id="SignalP"/>
    </source>
</evidence>
<feature type="signal peptide" evidence="1">
    <location>
        <begin position="1"/>
        <end position="23"/>
    </location>
</feature>
<evidence type="ECO:0000313" key="4">
    <source>
        <dbReference type="Proteomes" id="UP000263642"/>
    </source>
</evidence>
<dbReference type="InterPro" id="IPR002372">
    <property type="entry name" value="PQQ_rpt_dom"/>
</dbReference>
<reference evidence="3 4" key="1">
    <citation type="journal article" date="2018" name="Nat. Biotechnol.">
        <title>A standardized bacterial taxonomy based on genome phylogeny substantially revises the tree of life.</title>
        <authorList>
            <person name="Parks D.H."/>
            <person name="Chuvochina M."/>
            <person name="Waite D.W."/>
            <person name="Rinke C."/>
            <person name="Skarshewski A."/>
            <person name="Chaumeil P.A."/>
            <person name="Hugenholtz P."/>
        </authorList>
    </citation>
    <scope>NUCLEOTIDE SEQUENCE [LARGE SCALE GENOMIC DNA]</scope>
    <source>
        <strain evidence="3">UBA9375</strain>
    </source>
</reference>
<name>A0A3D3QYF4_9PLAN</name>
<protein>
    <recommendedName>
        <fullName evidence="2">Pyrrolo-quinoline quinone repeat domain-containing protein</fullName>
    </recommendedName>
</protein>
<dbReference type="Gene3D" id="2.130.10.10">
    <property type="entry name" value="YVTN repeat-like/Quinoprotein amine dehydrogenase"/>
    <property type="match status" value="1"/>
</dbReference>
<dbReference type="Proteomes" id="UP000263642">
    <property type="component" value="Unassembled WGS sequence"/>
</dbReference>
<dbReference type="PANTHER" id="PTHR35340:SF5">
    <property type="entry name" value="ASST-DOMAIN-CONTAINING PROTEIN"/>
    <property type="match status" value="1"/>
</dbReference>
<dbReference type="SUPFAM" id="SSF101898">
    <property type="entry name" value="NHL repeat"/>
    <property type="match status" value="1"/>
</dbReference>
<sequence>MKRASQFLVMLLTCLLVTAVASAERLVLVSASYQKDLLAICSADGKVLWTYKTAGPKKGHAGHHDVQLLSDGNILFHDSWTCLKEIALNKKIVWTYDSATMNGNVGKRVDVHAFSRLPNGNTVIVESGVGRIIEVDPQGKLVHQFPLKKGGTQSTRLMRITPRGTYLVCSEQPGVVTEYNRDGEIIWDYLIKTRVYGAIRLKNGNTLIASGSGNSIREVNPEKETVWEIQGKVPGTEIELKWTTCLQELENGNIVIGNCHAGPENPQIIELDADRNVVWQFDEFDLVGNGLACWQILDDSQSSLIRKQLKAQKP</sequence>
<feature type="chain" id="PRO_5017621685" description="Pyrrolo-quinoline quinone repeat domain-containing protein" evidence="1">
    <location>
        <begin position="24"/>
        <end position="314"/>
    </location>
</feature>